<dbReference type="PANTHER" id="PTHR19849:SF0">
    <property type="entry name" value="PHOSPHOLIPASE A-2-ACTIVATING PROTEIN"/>
    <property type="match status" value="1"/>
</dbReference>
<dbReference type="InterPro" id="IPR001680">
    <property type="entry name" value="WD40_rpt"/>
</dbReference>
<dbReference type="GO" id="GO:0043161">
    <property type="term" value="P:proteasome-mediated ubiquitin-dependent protein catabolic process"/>
    <property type="evidence" value="ECO:0007669"/>
    <property type="project" value="TreeGrafter"/>
</dbReference>
<sequence>MPPYKLRTILRGHELDVRGVAVISDNQLATASRDGSGRLWDLSYQPDATTDSVFCYNSPDGSFINSVAYVSETEQPLVAFGGKDQIVHLCPPVESFSKPGDDLGLYQLIGHTGNVCSLHALGKQLVSGSWDCTAKVWDLTSFTTKYDLVGHTAAVWDAKIVSSSDEIYLTCSADKTIRKWVKGVETACFRGHNDVVRKLLVLPGALQFVSASNDGTLKVWDLASGKVLQTLEGHTSFVYDLAYNSSGDIISTAEDRSVRIWRNGAIAQVITLPCLSAWCVTVLPNDDLAVGGSGKEVYVFTTATKRFATQQGLQEFAELVKLSTISEQSIDNLKKTDLPSYEALSSPGKEEGAVIMVKSPAGVIEAHQWSGGEWMKIGDVVGSAGGSSDKKEYGGQSYDYVFDVDIEDGKPPLKLPYNANENPYAAAERFLAANELPSSYADEVVRFLLEHTKGFNIEQQDAGAADSIAMDDEQFLEDQPNIDTSATMFPQKMFIKFVDFKAEVLFKGFQKLNSNQLEEVAFKESVINDVEAALKNLTSAKASFLITSVIPQILSKWNKSSKLIGYDFLRICIPRITIADIIKSTECGEALLNPILVSLKEVDETDLPVVMMMAKVLCNLVTSPLFAQMFLTVGDNGKVTLNEYFEDLNQNLIVTVKVFATIEGSHTLKHYETAMSSIASFLYNLLAYVFTNRTLGAERSSLQALWFGAEELGVDLIDAGEESAYRLCVTLGNLVAAGLVKDLPPWYKTAQTTYATNRFLEIYKDIEVLLK</sequence>
<dbReference type="InterPro" id="IPR038122">
    <property type="entry name" value="PFU_sf"/>
</dbReference>
<dbReference type="GO" id="GO:0005737">
    <property type="term" value="C:cytoplasm"/>
    <property type="evidence" value="ECO:0007669"/>
    <property type="project" value="UniProtKB-SubCell"/>
</dbReference>
<dbReference type="Pfam" id="PF08324">
    <property type="entry name" value="PUL"/>
    <property type="match status" value="1"/>
</dbReference>
<dbReference type="InterPro" id="IPR036322">
    <property type="entry name" value="WD40_repeat_dom_sf"/>
</dbReference>
<dbReference type="PROSITE" id="PS51396">
    <property type="entry name" value="PUL"/>
    <property type="match status" value="1"/>
</dbReference>
<dbReference type="InterPro" id="IPR013535">
    <property type="entry name" value="PUL_dom"/>
</dbReference>
<evidence type="ECO:0000259" key="7">
    <source>
        <dbReference type="PROSITE" id="PS51396"/>
    </source>
</evidence>
<dbReference type="RefSeq" id="XP_062875886.1">
    <property type="nucleotide sequence ID" value="XM_063019816.1"/>
</dbReference>
<name>A0AAX4H4K4_9ASCO</name>
<dbReference type="CDD" id="cd00200">
    <property type="entry name" value="WD40"/>
    <property type="match status" value="1"/>
</dbReference>
<gene>
    <name evidence="8" type="ORF">PUMCH_000741</name>
</gene>
<feature type="repeat" description="WD" evidence="5">
    <location>
        <begin position="10"/>
        <end position="50"/>
    </location>
</feature>
<comment type="subcellular location">
    <subcellularLocation>
        <location evidence="1">Cytoplasm</location>
    </subcellularLocation>
</comment>
<accession>A0AAX4H4K4</accession>
<evidence type="ECO:0000313" key="8">
    <source>
        <dbReference type="EMBL" id="WPK23500.1"/>
    </source>
</evidence>
<evidence type="ECO:0000256" key="4">
    <source>
        <dbReference type="ARBA" id="ARBA00022737"/>
    </source>
</evidence>
<dbReference type="InterPro" id="IPR015943">
    <property type="entry name" value="WD40/YVTN_repeat-like_dom_sf"/>
</dbReference>
<evidence type="ECO:0000256" key="3">
    <source>
        <dbReference type="ARBA" id="ARBA00022574"/>
    </source>
</evidence>
<dbReference type="Gene3D" id="3.10.20.870">
    <property type="entry name" value="PFU (PLAA family ubiquitin binding), C-terminal domain"/>
    <property type="match status" value="1"/>
</dbReference>
<dbReference type="GO" id="GO:0043130">
    <property type="term" value="F:ubiquitin binding"/>
    <property type="evidence" value="ECO:0007669"/>
    <property type="project" value="TreeGrafter"/>
</dbReference>
<dbReference type="Pfam" id="PF00400">
    <property type="entry name" value="WD40"/>
    <property type="match status" value="5"/>
</dbReference>
<dbReference type="Proteomes" id="UP001338582">
    <property type="component" value="Chromosome 1"/>
</dbReference>
<proteinExistence type="predicted"/>
<dbReference type="InterPro" id="IPR019775">
    <property type="entry name" value="WD40_repeat_CS"/>
</dbReference>
<evidence type="ECO:0000313" key="9">
    <source>
        <dbReference type="Proteomes" id="UP001338582"/>
    </source>
</evidence>
<organism evidence="8 9">
    <name type="scientific">Australozyma saopauloensis</name>
    <dbReference type="NCBI Taxonomy" id="291208"/>
    <lineage>
        <taxon>Eukaryota</taxon>
        <taxon>Fungi</taxon>
        <taxon>Dikarya</taxon>
        <taxon>Ascomycota</taxon>
        <taxon>Saccharomycotina</taxon>
        <taxon>Pichiomycetes</taxon>
        <taxon>Metschnikowiaceae</taxon>
        <taxon>Australozyma</taxon>
    </lineage>
</organism>
<dbReference type="PANTHER" id="PTHR19849">
    <property type="entry name" value="PHOSPHOLIPASE A-2-ACTIVATING PROTEIN"/>
    <property type="match status" value="1"/>
</dbReference>
<evidence type="ECO:0000256" key="5">
    <source>
        <dbReference type="PROSITE-ProRule" id="PRU00221"/>
    </source>
</evidence>
<evidence type="ECO:0000259" key="6">
    <source>
        <dbReference type="PROSITE" id="PS51394"/>
    </source>
</evidence>
<dbReference type="SMART" id="SM00320">
    <property type="entry name" value="WD40"/>
    <property type="match status" value="7"/>
</dbReference>
<feature type="repeat" description="WD" evidence="5">
    <location>
        <begin position="189"/>
        <end position="230"/>
    </location>
</feature>
<dbReference type="Gene3D" id="1.25.10.10">
    <property type="entry name" value="Leucine-rich Repeat Variant"/>
    <property type="match status" value="1"/>
</dbReference>
<dbReference type="KEGG" id="asau:88171809"/>
<feature type="domain" description="PFU" evidence="6">
    <location>
        <begin position="366"/>
        <end position="462"/>
    </location>
</feature>
<dbReference type="InterPro" id="IPR011989">
    <property type="entry name" value="ARM-like"/>
</dbReference>
<dbReference type="PROSITE" id="PS00678">
    <property type="entry name" value="WD_REPEATS_1"/>
    <property type="match status" value="1"/>
</dbReference>
<dbReference type="PRINTS" id="PR00320">
    <property type="entry name" value="GPROTEINBRPT"/>
</dbReference>
<protein>
    <submittedName>
        <fullName evidence="8">Uncharacterized protein</fullName>
    </submittedName>
</protein>
<evidence type="ECO:0000256" key="1">
    <source>
        <dbReference type="ARBA" id="ARBA00004496"/>
    </source>
</evidence>
<feature type="repeat" description="WD" evidence="5">
    <location>
        <begin position="231"/>
        <end position="261"/>
    </location>
</feature>
<dbReference type="SUPFAM" id="SSF50978">
    <property type="entry name" value="WD40 repeat-like"/>
    <property type="match status" value="1"/>
</dbReference>
<keyword evidence="2" id="KW-0963">Cytoplasm</keyword>
<feature type="repeat" description="WD" evidence="5">
    <location>
        <begin position="108"/>
        <end position="147"/>
    </location>
</feature>
<dbReference type="PROSITE" id="PS50294">
    <property type="entry name" value="WD_REPEATS_REGION"/>
    <property type="match status" value="3"/>
</dbReference>
<dbReference type="PROSITE" id="PS50082">
    <property type="entry name" value="WD_REPEATS_2"/>
    <property type="match status" value="4"/>
</dbReference>
<dbReference type="GO" id="GO:0010992">
    <property type="term" value="P:ubiquitin recycling"/>
    <property type="evidence" value="ECO:0007669"/>
    <property type="project" value="TreeGrafter"/>
</dbReference>
<feature type="domain" description="PUL" evidence="7">
    <location>
        <begin position="487"/>
        <end position="771"/>
    </location>
</feature>
<dbReference type="GeneID" id="88171809"/>
<dbReference type="Gene3D" id="2.130.10.10">
    <property type="entry name" value="YVTN repeat-like/Quinoprotein amine dehydrogenase"/>
    <property type="match status" value="1"/>
</dbReference>
<dbReference type="Pfam" id="PF09070">
    <property type="entry name" value="PFU"/>
    <property type="match status" value="1"/>
</dbReference>
<dbReference type="PROSITE" id="PS51394">
    <property type="entry name" value="PFU"/>
    <property type="match status" value="1"/>
</dbReference>
<dbReference type="EMBL" id="CP138894">
    <property type="protein sequence ID" value="WPK23500.1"/>
    <property type="molecule type" value="Genomic_DNA"/>
</dbReference>
<keyword evidence="3 5" id="KW-0853">WD repeat</keyword>
<keyword evidence="4" id="KW-0677">Repeat</keyword>
<dbReference type="InterPro" id="IPR015155">
    <property type="entry name" value="PFU"/>
</dbReference>
<reference evidence="8 9" key="1">
    <citation type="submission" date="2023-10" db="EMBL/GenBank/DDBJ databases">
        <title>Draft Genome Sequence of Candida saopaulonensis from a very Premature Infant with Sepsis.</title>
        <authorList>
            <person name="Ning Y."/>
            <person name="Dai R."/>
            <person name="Xiao M."/>
            <person name="Xu Y."/>
            <person name="Yan Q."/>
            <person name="Zhang L."/>
        </authorList>
    </citation>
    <scope>NUCLEOTIDE SEQUENCE [LARGE SCALE GENOMIC DNA]</scope>
    <source>
        <strain evidence="8 9">19XY460</strain>
    </source>
</reference>
<evidence type="ECO:0000256" key="2">
    <source>
        <dbReference type="ARBA" id="ARBA00022490"/>
    </source>
</evidence>
<dbReference type="AlphaFoldDB" id="A0AAX4H4K4"/>
<dbReference type="InterPro" id="IPR020472">
    <property type="entry name" value="WD40_PAC1"/>
</dbReference>
<keyword evidence="9" id="KW-1185">Reference proteome</keyword>
<dbReference type="GO" id="GO:0005634">
    <property type="term" value="C:nucleus"/>
    <property type="evidence" value="ECO:0007669"/>
    <property type="project" value="TreeGrafter"/>
</dbReference>